<evidence type="ECO:0000256" key="4">
    <source>
        <dbReference type="ARBA" id="ARBA00023008"/>
    </source>
</evidence>
<evidence type="ECO:0000259" key="8">
    <source>
        <dbReference type="PROSITE" id="PS50846"/>
    </source>
</evidence>
<dbReference type="CDD" id="cd00371">
    <property type="entry name" value="HMA"/>
    <property type="match status" value="1"/>
</dbReference>
<accession>A0A9W4TQ42</accession>
<keyword evidence="4" id="KW-0186">Copper</keyword>
<keyword evidence="3" id="KW-0187">Copper transport</keyword>
<keyword evidence="10" id="KW-1185">Reference proteome</keyword>
<keyword evidence="5" id="KW-0406">Ion transport</keyword>
<dbReference type="FunFam" id="3.30.70.100:FF:000008">
    <property type="entry name" value="Copper transport protein ATOX1"/>
    <property type="match status" value="1"/>
</dbReference>
<proteinExistence type="inferred from homology"/>
<comment type="caution">
    <text evidence="9">The sequence shown here is derived from an EMBL/GenBank/DDBJ whole genome shotgun (WGS) entry which is preliminary data.</text>
</comment>
<keyword evidence="1" id="KW-0813">Transport</keyword>
<dbReference type="AlphaFoldDB" id="A0A9W4TQ42"/>
<gene>
    <name evidence="9" type="ORF">CANVERA_P0131</name>
</gene>
<name>A0A9W4TQ42_9ASCO</name>
<evidence type="ECO:0000256" key="5">
    <source>
        <dbReference type="ARBA" id="ARBA00023065"/>
    </source>
</evidence>
<dbReference type="Proteomes" id="UP001152885">
    <property type="component" value="Unassembled WGS sequence"/>
</dbReference>
<dbReference type="Pfam" id="PF00403">
    <property type="entry name" value="HMA"/>
    <property type="match status" value="1"/>
</dbReference>
<dbReference type="InterPro" id="IPR051881">
    <property type="entry name" value="Copper_transport_ATOX1-like"/>
</dbReference>
<feature type="domain" description="HMA" evidence="8">
    <location>
        <begin position="3"/>
        <end position="66"/>
    </location>
</feature>
<comment type="similarity">
    <text evidence="7">Belongs to the ATX1 family.</text>
</comment>
<evidence type="ECO:0000256" key="2">
    <source>
        <dbReference type="ARBA" id="ARBA00022723"/>
    </source>
</evidence>
<dbReference type="OrthoDB" id="689350at2759"/>
<dbReference type="GO" id="GO:0005829">
    <property type="term" value="C:cytosol"/>
    <property type="evidence" value="ECO:0007669"/>
    <property type="project" value="TreeGrafter"/>
</dbReference>
<dbReference type="PROSITE" id="PS50846">
    <property type="entry name" value="HMA_2"/>
    <property type="match status" value="1"/>
</dbReference>
<dbReference type="GO" id="GO:0016531">
    <property type="term" value="F:copper chaperone activity"/>
    <property type="evidence" value="ECO:0007669"/>
    <property type="project" value="TreeGrafter"/>
</dbReference>
<dbReference type="GO" id="GO:0046872">
    <property type="term" value="F:metal ion binding"/>
    <property type="evidence" value="ECO:0007669"/>
    <property type="project" value="UniProtKB-KW"/>
</dbReference>
<evidence type="ECO:0000256" key="3">
    <source>
        <dbReference type="ARBA" id="ARBA00022796"/>
    </source>
</evidence>
<organism evidence="9 10">
    <name type="scientific">Candida verbasci</name>
    <dbReference type="NCBI Taxonomy" id="1227364"/>
    <lineage>
        <taxon>Eukaryota</taxon>
        <taxon>Fungi</taxon>
        <taxon>Dikarya</taxon>
        <taxon>Ascomycota</taxon>
        <taxon>Saccharomycotina</taxon>
        <taxon>Pichiomycetes</taxon>
        <taxon>Debaryomycetaceae</taxon>
        <taxon>Candida/Lodderomyces clade</taxon>
        <taxon>Candida</taxon>
    </lineage>
</organism>
<dbReference type="SUPFAM" id="SSF55008">
    <property type="entry name" value="HMA, heavy metal-associated domain"/>
    <property type="match status" value="1"/>
</dbReference>
<dbReference type="PANTHER" id="PTHR46365">
    <property type="entry name" value="COPPER TRANSPORT PROTEIN ATOX1"/>
    <property type="match status" value="1"/>
</dbReference>
<dbReference type="EMBL" id="CANTUO010000001">
    <property type="protein sequence ID" value="CAI5755614.1"/>
    <property type="molecule type" value="Genomic_DNA"/>
</dbReference>
<evidence type="ECO:0000256" key="6">
    <source>
        <dbReference type="ARBA" id="ARBA00023186"/>
    </source>
</evidence>
<keyword evidence="6" id="KW-0143">Chaperone</keyword>
<evidence type="ECO:0000256" key="1">
    <source>
        <dbReference type="ARBA" id="ARBA00022448"/>
    </source>
</evidence>
<reference evidence="9" key="1">
    <citation type="submission" date="2022-12" db="EMBL/GenBank/DDBJ databases">
        <authorList>
            <person name="Brejova B."/>
        </authorList>
    </citation>
    <scope>NUCLEOTIDE SEQUENCE</scope>
</reference>
<dbReference type="GO" id="GO:0006825">
    <property type="term" value="P:copper ion transport"/>
    <property type="evidence" value="ECO:0007669"/>
    <property type="project" value="UniProtKB-KW"/>
</dbReference>
<dbReference type="PANTHER" id="PTHR46365:SF1">
    <property type="entry name" value="COPPER TRANSPORT PROTEIN ATOX1"/>
    <property type="match status" value="1"/>
</dbReference>
<evidence type="ECO:0000313" key="10">
    <source>
        <dbReference type="Proteomes" id="UP001152885"/>
    </source>
</evidence>
<evidence type="ECO:0000256" key="7">
    <source>
        <dbReference type="ARBA" id="ARBA00038171"/>
    </source>
</evidence>
<dbReference type="InterPro" id="IPR036163">
    <property type="entry name" value="HMA_dom_sf"/>
</dbReference>
<evidence type="ECO:0000313" key="9">
    <source>
        <dbReference type="EMBL" id="CAI5755614.1"/>
    </source>
</evidence>
<sequence length="72" mass="7945">MAEHKYHFDVSMSCSGCSGAIERVLSKTDGISKFDVSLDQQTVDVITTNDYDTIYNKIAKTGKKINNGKVVQ</sequence>
<dbReference type="InterPro" id="IPR006121">
    <property type="entry name" value="HMA_dom"/>
</dbReference>
<keyword evidence="2" id="KW-0479">Metal-binding</keyword>
<dbReference type="Gene3D" id="3.30.70.100">
    <property type="match status" value="1"/>
</dbReference>
<protein>
    <recommendedName>
        <fullName evidence="8">HMA domain-containing protein</fullName>
    </recommendedName>
</protein>